<dbReference type="InterPro" id="IPR000595">
    <property type="entry name" value="cNMP-bd_dom"/>
</dbReference>
<keyword evidence="1" id="KW-1071">Ligand-gated ion channel</keyword>
<dbReference type="SMART" id="SM00100">
    <property type="entry name" value="cNMP"/>
    <property type="match status" value="2"/>
</dbReference>
<evidence type="ECO:0000256" key="1">
    <source>
        <dbReference type="ARBA" id="ARBA00023286"/>
    </source>
</evidence>
<reference evidence="4 5" key="1">
    <citation type="journal article" date="2017" name="Nat. Ecol. Evol.">
        <title>Scallop genome provides insights into evolution of bilaterian karyotype and development.</title>
        <authorList>
            <person name="Wang S."/>
            <person name="Zhang J."/>
            <person name="Jiao W."/>
            <person name="Li J."/>
            <person name="Xun X."/>
            <person name="Sun Y."/>
            <person name="Guo X."/>
            <person name="Huan P."/>
            <person name="Dong B."/>
            <person name="Zhang L."/>
            <person name="Hu X."/>
            <person name="Sun X."/>
            <person name="Wang J."/>
            <person name="Zhao C."/>
            <person name="Wang Y."/>
            <person name="Wang D."/>
            <person name="Huang X."/>
            <person name="Wang R."/>
            <person name="Lv J."/>
            <person name="Li Y."/>
            <person name="Zhang Z."/>
            <person name="Liu B."/>
            <person name="Lu W."/>
            <person name="Hui Y."/>
            <person name="Liang J."/>
            <person name="Zhou Z."/>
            <person name="Hou R."/>
            <person name="Li X."/>
            <person name="Liu Y."/>
            <person name="Li H."/>
            <person name="Ning X."/>
            <person name="Lin Y."/>
            <person name="Zhao L."/>
            <person name="Xing Q."/>
            <person name="Dou J."/>
            <person name="Li Y."/>
            <person name="Mao J."/>
            <person name="Guo H."/>
            <person name="Dou H."/>
            <person name="Li T."/>
            <person name="Mu C."/>
            <person name="Jiang W."/>
            <person name="Fu Q."/>
            <person name="Fu X."/>
            <person name="Miao Y."/>
            <person name="Liu J."/>
            <person name="Yu Q."/>
            <person name="Li R."/>
            <person name="Liao H."/>
            <person name="Li X."/>
            <person name="Kong Y."/>
            <person name="Jiang Z."/>
            <person name="Chourrout D."/>
            <person name="Li R."/>
            <person name="Bao Z."/>
        </authorList>
    </citation>
    <scope>NUCLEOTIDE SEQUENCE [LARGE SCALE GENOMIC DNA]</scope>
    <source>
        <strain evidence="4 5">PY_sf001</strain>
    </source>
</reference>
<feature type="compositionally biased region" description="Acidic residues" evidence="2">
    <location>
        <begin position="13"/>
        <end position="28"/>
    </location>
</feature>
<dbReference type="InterPro" id="IPR018490">
    <property type="entry name" value="cNMP-bd_dom_sf"/>
</dbReference>
<evidence type="ECO:0000313" key="5">
    <source>
        <dbReference type="Proteomes" id="UP000242188"/>
    </source>
</evidence>
<feature type="domain" description="Cyclic nucleotide-binding" evidence="3">
    <location>
        <begin position="71"/>
        <end position="168"/>
    </location>
</feature>
<protein>
    <submittedName>
        <fullName evidence="4">cAMP-dependent protein kinase regulatory subunit</fullName>
    </submittedName>
</protein>
<feature type="domain" description="Cyclic nucleotide-binding" evidence="3">
    <location>
        <begin position="211"/>
        <end position="316"/>
    </location>
</feature>
<dbReference type="Gene3D" id="2.60.120.10">
    <property type="entry name" value="Jelly Rolls"/>
    <property type="match status" value="3"/>
</dbReference>
<dbReference type="InterPro" id="IPR014710">
    <property type="entry name" value="RmlC-like_jellyroll"/>
</dbReference>
<keyword evidence="1" id="KW-0407">Ion channel</keyword>
<dbReference type="GO" id="GO:0005221">
    <property type="term" value="F:intracellularly cyclic nucleotide-activated monoatomic cation channel activity"/>
    <property type="evidence" value="ECO:0007669"/>
    <property type="project" value="InterPro"/>
</dbReference>
<dbReference type="SUPFAM" id="SSF51206">
    <property type="entry name" value="cAMP-binding domain-like"/>
    <property type="match status" value="3"/>
</dbReference>
<feature type="region of interest" description="Disordered" evidence="2">
    <location>
        <begin position="1"/>
        <end position="36"/>
    </location>
</feature>
<dbReference type="InterPro" id="IPR050866">
    <property type="entry name" value="CNG_cation_channel"/>
</dbReference>
<dbReference type="PROSITE" id="PS50042">
    <property type="entry name" value="CNMP_BINDING_3"/>
    <property type="match status" value="2"/>
</dbReference>
<keyword evidence="4" id="KW-0808">Transferase</keyword>
<keyword evidence="1" id="KW-0813">Transport</keyword>
<dbReference type="STRING" id="6573.A0A210QFT6"/>
<evidence type="ECO:0000313" key="4">
    <source>
        <dbReference type="EMBL" id="OWF47569.1"/>
    </source>
</evidence>
<dbReference type="GO" id="GO:0016301">
    <property type="term" value="F:kinase activity"/>
    <property type="evidence" value="ECO:0007669"/>
    <property type="project" value="UniProtKB-KW"/>
</dbReference>
<comment type="caution">
    <text evidence="4">The sequence shown here is derived from an EMBL/GenBank/DDBJ whole genome shotgun (WGS) entry which is preliminary data.</text>
</comment>
<dbReference type="Proteomes" id="UP000242188">
    <property type="component" value="Unassembled WGS sequence"/>
</dbReference>
<sequence length="483" mass="54581">MGNKDSRLTTVVDENDEEDGTDIQEEDSNIDREEKSINEIPFKTETQELSPLMVQKIRRCLCSLPLAKPVLTDQVLENLTSQVVVREYESGQDVVCKGLRSCGIYVIEKGRAEVMTSTGEVMADLFEGDYFGEVSVLYDVPCTARVRTKGKCRLLLLDGKVSQKLFGKVKVKMDMIDWFVAKRYIPPDSSNIDHDRIVRRMVFTYLRKVPVFADWSDSALRSLVLEIKPALIILYPPSSVVALHGDPPVSINVIIRGRAALTDQDCLTLAEVDAQTDPFVIGEESVLLGVNNEVTVLTTTCCEVIPIRKEWVQNVVSQHPQEAGTAWSLMQAKWMVHVNKDSRIHSKYPAYLQFEVIFQLMKQSSVFRQCSDRCVYDICLNGVPQEYYPGELVYTTDEFDQHVYVLVLMGDVELETEPESSWEYTLSAGETFCRCDWMENNGQLEALGQCLVVKLTYDDVLQAVTSNPDSVLTYPSEPESYVP</sequence>
<dbReference type="CDD" id="cd00038">
    <property type="entry name" value="CAP_ED"/>
    <property type="match status" value="1"/>
</dbReference>
<dbReference type="PANTHER" id="PTHR45638:SF11">
    <property type="entry name" value="CYCLIC NUCLEOTIDE-GATED CATION CHANNEL SUBUNIT A"/>
    <property type="match status" value="1"/>
</dbReference>
<name>A0A210QFT6_MIZYE</name>
<evidence type="ECO:0000256" key="2">
    <source>
        <dbReference type="SAM" id="MobiDB-lite"/>
    </source>
</evidence>
<dbReference type="Pfam" id="PF00027">
    <property type="entry name" value="cNMP_binding"/>
    <property type="match status" value="1"/>
</dbReference>
<accession>A0A210QFT6</accession>
<keyword evidence="5" id="KW-1185">Reference proteome</keyword>
<dbReference type="OrthoDB" id="421226at2759"/>
<keyword evidence="1" id="KW-0406">Ion transport</keyword>
<proteinExistence type="predicted"/>
<dbReference type="GO" id="GO:0044877">
    <property type="term" value="F:protein-containing complex binding"/>
    <property type="evidence" value="ECO:0007669"/>
    <property type="project" value="TreeGrafter"/>
</dbReference>
<organism evidence="4 5">
    <name type="scientific">Mizuhopecten yessoensis</name>
    <name type="common">Japanese scallop</name>
    <name type="synonym">Patinopecten yessoensis</name>
    <dbReference type="NCBI Taxonomy" id="6573"/>
    <lineage>
        <taxon>Eukaryota</taxon>
        <taxon>Metazoa</taxon>
        <taxon>Spiralia</taxon>
        <taxon>Lophotrochozoa</taxon>
        <taxon>Mollusca</taxon>
        <taxon>Bivalvia</taxon>
        <taxon>Autobranchia</taxon>
        <taxon>Pteriomorphia</taxon>
        <taxon>Pectinida</taxon>
        <taxon>Pectinoidea</taxon>
        <taxon>Pectinidae</taxon>
        <taxon>Mizuhopecten</taxon>
    </lineage>
</organism>
<keyword evidence="4" id="KW-0418">Kinase</keyword>
<dbReference type="EMBL" id="NEDP02003858">
    <property type="protein sequence ID" value="OWF47569.1"/>
    <property type="molecule type" value="Genomic_DNA"/>
</dbReference>
<evidence type="ECO:0000259" key="3">
    <source>
        <dbReference type="PROSITE" id="PS50042"/>
    </source>
</evidence>
<gene>
    <name evidence="4" type="ORF">KP79_PYT06773</name>
</gene>
<dbReference type="AlphaFoldDB" id="A0A210QFT6"/>
<dbReference type="PANTHER" id="PTHR45638">
    <property type="entry name" value="CYCLIC NUCLEOTIDE-GATED CATION CHANNEL SUBUNIT A"/>
    <property type="match status" value="1"/>
</dbReference>